<proteinExistence type="predicted"/>
<evidence type="ECO:0000313" key="2">
    <source>
        <dbReference type="EMBL" id="KFE33635.1"/>
    </source>
</evidence>
<accession>A0A085TSD8</accession>
<keyword evidence="3" id="KW-1185">Reference proteome</keyword>
<organism evidence="2 3">
    <name type="scientific">Thioclava atlantica</name>
    <dbReference type="NCBI Taxonomy" id="1317124"/>
    <lineage>
        <taxon>Bacteria</taxon>
        <taxon>Pseudomonadati</taxon>
        <taxon>Pseudomonadota</taxon>
        <taxon>Alphaproteobacteria</taxon>
        <taxon>Rhodobacterales</taxon>
        <taxon>Paracoccaceae</taxon>
        <taxon>Thioclava</taxon>
    </lineage>
</organism>
<feature type="transmembrane region" description="Helical" evidence="1">
    <location>
        <begin position="43"/>
        <end position="66"/>
    </location>
</feature>
<keyword evidence="1" id="KW-1133">Transmembrane helix</keyword>
<name>A0A085TSD8_9RHOB</name>
<sequence length="114" mass="12396">MPELVRLYIKNVFIGFGIALAFVGLLLGLNVGNLWHLVSTSDVGFIAVLLLVVFNTIVFSGVQFAIAVMRMAEDDEDAGGGKRDAIPTGFAAERLAIPVPVDQPKSRREIQLKR</sequence>
<dbReference type="AlphaFoldDB" id="A0A085TSD8"/>
<dbReference type="Proteomes" id="UP000028607">
    <property type="component" value="Unassembled WGS sequence"/>
</dbReference>
<comment type="caution">
    <text evidence="2">The sequence shown here is derived from an EMBL/GenBank/DDBJ whole genome shotgun (WGS) entry which is preliminary data.</text>
</comment>
<feature type="transmembrane region" description="Helical" evidence="1">
    <location>
        <begin position="12"/>
        <end position="31"/>
    </location>
</feature>
<gene>
    <name evidence="2" type="ORF">DW2_16591</name>
</gene>
<dbReference type="EMBL" id="AQRC01000016">
    <property type="protein sequence ID" value="KFE33635.1"/>
    <property type="molecule type" value="Genomic_DNA"/>
</dbReference>
<dbReference type="STRING" id="1317124.DW2_16591"/>
<keyword evidence="1" id="KW-0472">Membrane</keyword>
<evidence type="ECO:0000256" key="1">
    <source>
        <dbReference type="SAM" id="Phobius"/>
    </source>
</evidence>
<reference evidence="3" key="1">
    <citation type="submission" date="2013-04" db="EMBL/GenBank/DDBJ databases">
        <title>Thioclava sp. 13D2W-2 Genome Sequencing.</title>
        <authorList>
            <person name="Lai Q."/>
            <person name="Li G."/>
            <person name="Shao Z."/>
        </authorList>
    </citation>
    <scope>NUCLEOTIDE SEQUENCE [LARGE SCALE GENOMIC DNA]</scope>
    <source>
        <strain evidence="3">13D2W-2</strain>
    </source>
</reference>
<dbReference type="eggNOG" id="ENOG5032YDV">
    <property type="taxonomic scope" value="Bacteria"/>
</dbReference>
<protein>
    <submittedName>
        <fullName evidence="2">Uncharacterized protein</fullName>
    </submittedName>
</protein>
<dbReference type="RefSeq" id="WP_038148271.1">
    <property type="nucleotide sequence ID" value="NZ_AQRC01000016.1"/>
</dbReference>
<keyword evidence="1" id="KW-0812">Transmembrane</keyword>
<dbReference type="PATRIC" id="fig|1317124.6.peg.3338"/>
<evidence type="ECO:0000313" key="3">
    <source>
        <dbReference type="Proteomes" id="UP000028607"/>
    </source>
</evidence>
<reference evidence="2 3" key="2">
    <citation type="journal article" date="2015" name="Antonie Van Leeuwenhoek">
        <title>Thioclava indica sp. nov., isolated from surface seawater of the Indian Ocean.</title>
        <authorList>
            <person name="Liu Y."/>
            <person name="Lai Q."/>
            <person name="Du J."/>
            <person name="Xu H."/>
            <person name="Jiang L."/>
            <person name="Shao Z."/>
        </authorList>
    </citation>
    <scope>NUCLEOTIDE SEQUENCE [LARGE SCALE GENOMIC DNA]</scope>
    <source>
        <strain evidence="2 3">13D2W-2</strain>
    </source>
</reference>
<dbReference type="OrthoDB" id="8115457at2"/>